<dbReference type="Gene3D" id="1.10.260.40">
    <property type="entry name" value="lambda repressor-like DNA-binding domains"/>
    <property type="match status" value="1"/>
</dbReference>
<organism evidence="3 4">
    <name type="scientific">Bacterioplanoides pacificum</name>
    <dbReference type="NCBI Taxonomy" id="1171596"/>
    <lineage>
        <taxon>Bacteria</taxon>
        <taxon>Pseudomonadati</taxon>
        <taxon>Pseudomonadota</taxon>
        <taxon>Gammaproteobacteria</taxon>
        <taxon>Oceanospirillales</taxon>
        <taxon>Oceanospirillaceae</taxon>
        <taxon>Bacterioplanoides</taxon>
    </lineage>
</organism>
<dbReference type="InterPro" id="IPR010982">
    <property type="entry name" value="Lambda_DNA-bd_dom_sf"/>
</dbReference>
<dbReference type="PROSITE" id="PS50943">
    <property type="entry name" value="HTH_CROC1"/>
    <property type="match status" value="1"/>
</dbReference>
<dbReference type="EMBL" id="JBHRYB010000003">
    <property type="protein sequence ID" value="MFC3679263.1"/>
    <property type="molecule type" value="Genomic_DNA"/>
</dbReference>
<sequence>MDSASLQTLGAHLQQLRLARGISLSQLAADAGIAKSNLSRIEQGKSNPTIDTMWRLALQLQVPFGNLVAPINSAVGDDDVYVRLIDQGNQQPRVDAYWMYCAAHILHQSQPHSAGTRETISMISGQLVVLVAGQSHSLSSGDSFTFDASQPHAYRTGEQPAACLLSVIYDGEAQL</sequence>
<dbReference type="Pfam" id="PF01381">
    <property type="entry name" value="HTH_3"/>
    <property type="match status" value="1"/>
</dbReference>
<protein>
    <submittedName>
        <fullName evidence="3">Helix-turn-helix domain-containing protein</fullName>
    </submittedName>
</protein>
<dbReference type="InterPro" id="IPR013096">
    <property type="entry name" value="Cupin_2"/>
</dbReference>
<dbReference type="InterPro" id="IPR011051">
    <property type="entry name" value="RmlC_Cupin_sf"/>
</dbReference>
<gene>
    <name evidence="3" type="ORF">ACFOMG_03950</name>
</gene>
<dbReference type="CDD" id="cd02209">
    <property type="entry name" value="cupin_XRE_C"/>
    <property type="match status" value="1"/>
</dbReference>
<feature type="domain" description="HTH cro/C1-type" evidence="2">
    <location>
        <begin position="13"/>
        <end position="67"/>
    </location>
</feature>
<dbReference type="InterPro" id="IPR014710">
    <property type="entry name" value="RmlC-like_jellyroll"/>
</dbReference>
<comment type="caution">
    <text evidence="3">The sequence shown here is derived from an EMBL/GenBank/DDBJ whole genome shotgun (WGS) entry which is preliminary data.</text>
</comment>
<evidence type="ECO:0000313" key="4">
    <source>
        <dbReference type="Proteomes" id="UP001595722"/>
    </source>
</evidence>
<dbReference type="SUPFAM" id="SSF47413">
    <property type="entry name" value="lambda repressor-like DNA-binding domains"/>
    <property type="match status" value="1"/>
</dbReference>
<dbReference type="PANTHER" id="PTHR46797">
    <property type="entry name" value="HTH-TYPE TRANSCRIPTIONAL REGULATOR"/>
    <property type="match status" value="1"/>
</dbReference>
<dbReference type="SMART" id="SM00530">
    <property type="entry name" value="HTH_XRE"/>
    <property type="match status" value="1"/>
</dbReference>
<evidence type="ECO:0000259" key="2">
    <source>
        <dbReference type="PROSITE" id="PS50943"/>
    </source>
</evidence>
<reference evidence="4" key="1">
    <citation type="journal article" date="2019" name="Int. J. Syst. Evol. Microbiol.">
        <title>The Global Catalogue of Microorganisms (GCM) 10K type strain sequencing project: providing services to taxonomists for standard genome sequencing and annotation.</title>
        <authorList>
            <consortium name="The Broad Institute Genomics Platform"/>
            <consortium name="The Broad Institute Genome Sequencing Center for Infectious Disease"/>
            <person name="Wu L."/>
            <person name="Ma J."/>
        </authorList>
    </citation>
    <scope>NUCLEOTIDE SEQUENCE [LARGE SCALE GENOMIC DNA]</scope>
    <source>
        <strain evidence="4">KCTC 42424</strain>
    </source>
</reference>
<dbReference type="Proteomes" id="UP001595722">
    <property type="component" value="Unassembled WGS sequence"/>
</dbReference>
<dbReference type="InterPro" id="IPR001387">
    <property type="entry name" value="Cro/C1-type_HTH"/>
</dbReference>
<keyword evidence="4" id="KW-1185">Reference proteome</keyword>
<dbReference type="PANTHER" id="PTHR46797:SF1">
    <property type="entry name" value="METHYLPHOSPHONATE SYNTHASE"/>
    <property type="match status" value="1"/>
</dbReference>
<dbReference type="InterPro" id="IPR050807">
    <property type="entry name" value="TransReg_Diox_bact_type"/>
</dbReference>
<dbReference type="Gene3D" id="2.60.120.10">
    <property type="entry name" value="Jelly Rolls"/>
    <property type="match status" value="1"/>
</dbReference>
<dbReference type="Pfam" id="PF07883">
    <property type="entry name" value="Cupin_2"/>
    <property type="match status" value="1"/>
</dbReference>
<proteinExistence type="predicted"/>
<name>A0ABV7VP52_9GAMM</name>
<evidence type="ECO:0000313" key="3">
    <source>
        <dbReference type="EMBL" id="MFC3679263.1"/>
    </source>
</evidence>
<keyword evidence="1" id="KW-0238">DNA-binding</keyword>
<dbReference type="RefSeq" id="WP_376864919.1">
    <property type="nucleotide sequence ID" value="NZ_JBHRYB010000003.1"/>
</dbReference>
<accession>A0ABV7VP52</accession>
<evidence type="ECO:0000256" key="1">
    <source>
        <dbReference type="ARBA" id="ARBA00023125"/>
    </source>
</evidence>
<dbReference type="CDD" id="cd00093">
    <property type="entry name" value="HTH_XRE"/>
    <property type="match status" value="1"/>
</dbReference>
<dbReference type="SUPFAM" id="SSF51182">
    <property type="entry name" value="RmlC-like cupins"/>
    <property type="match status" value="1"/>
</dbReference>